<dbReference type="EMBL" id="LBVU01000004">
    <property type="protein sequence ID" value="KKQ91734.1"/>
    <property type="molecule type" value="Genomic_DNA"/>
</dbReference>
<protein>
    <submittedName>
        <fullName evidence="2">Uncharacterized protein</fullName>
    </submittedName>
</protein>
<feature type="transmembrane region" description="Helical" evidence="1">
    <location>
        <begin position="34"/>
        <end position="51"/>
    </location>
</feature>
<keyword evidence="1" id="KW-1133">Transmembrane helix</keyword>
<evidence type="ECO:0000256" key="1">
    <source>
        <dbReference type="SAM" id="Phobius"/>
    </source>
</evidence>
<keyword evidence="1" id="KW-0472">Membrane</keyword>
<accession>A0A0G0P0W7</accession>
<organism evidence="2 3">
    <name type="scientific">Candidatus Woesebacteria bacterium GW2011_GWB1_39_10</name>
    <dbReference type="NCBI Taxonomy" id="1618572"/>
    <lineage>
        <taxon>Bacteria</taxon>
        <taxon>Candidatus Woeseibacteriota</taxon>
    </lineage>
</organism>
<sequence length="236" mass="27251">MNNFFDNLKYLFWVTLIVVFAFLTISVSTKPVDYFSVYIGFLLSFLGIYFNDYFTKPNIKICLGSEDESPNGTLKFVHINIINLDNPSWFFIFRRRSAEYCKVKLKILNTDGNTLCSFFGRWSSKGEPITSDRKIDISKFPEGVIASVSPSKSLDELQEGKMAVAVKFHNENPCYGFNDWSYAYDFKHPQFALQRGKYKVNVEVQTSSQRFYKDFTLNNQSLDIKDFTLTSKAVSC</sequence>
<comment type="caution">
    <text evidence="2">The sequence shown here is derived from an EMBL/GenBank/DDBJ whole genome shotgun (WGS) entry which is preliminary data.</text>
</comment>
<name>A0A0G0P0W7_9BACT</name>
<dbReference type="AlphaFoldDB" id="A0A0G0P0W7"/>
<evidence type="ECO:0000313" key="3">
    <source>
        <dbReference type="Proteomes" id="UP000034774"/>
    </source>
</evidence>
<gene>
    <name evidence="2" type="ORF">UT17_C0004G0082</name>
</gene>
<keyword evidence="1" id="KW-0812">Transmembrane</keyword>
<dbReference type="STRING" id="1618572.UT17_C0004G0082"/>
<evidence type="ECO:0000313" key="2">
    <source>
        <dbReference type="EMBL" id="KKQ91734.1"/>
    </source>
</evidence>
<feature type="transmembrane region" description="Helical" evidence="1">
    <location>
        <begin position="10"/>
        <end position="28"/>
    </location>
</feature>
<reference evidence="2 3" key="1">
    <citation type="journal article" date="2015" name="Nature">
        <title>rRNA introns, odd ribosomes, and small enigmatic genomes across a large radiation of phyla.</title>
        <authorList>
            <person name="Brown C.T."/>
            <person name="Hug L.A."/>
            <person name="Thomas B.C."/>
            <person name="Sharon I."/>
            <person name="Castelle C.J."/>
            <person name="Singh A."/>
            <person name="Wilkins M.J."/>
            <person name="Williams K.H."/>
            <person name="Banfield J.F."/>
        </authorList>
    </citation>
    <scope>NUCLEOTIDE SEQUENCE [LARGE SCALE GENOMIC DNA]</scope>
</reference>
<proteinExistence type="predicted"/>
<dbReference type="Proteomes" id="UP000034774">
    <property type="component" value="Unassembled WGS sequence"/>
</dbReference>